<feature type="region of interest" description="Disordered" evidence="7">
    <location>
        <begin position="188"/>
        <end position="209"/>
    </location>
</feature>
<feature type="region of interest" description="Disordered" evidence="7">
    <location>
        <begin position="442"/>
        <end position="477"/>
    </location>
</feature>
<dbReference type="Gene3D" id="3.90.1420.10">
    <property type="entry name" value="Rubisco LSMT, substrate-binding domain"/>
    <property type="match status" value="1"/>
</dbReference>
<dbReference type="InterPro" id="IPR015353">
    <property type="entry name" value="Rubisco_LSMT_subst-bd"/>
</dbReference>
<dbReference type="InterPro" id="IPR011383">
    <property type="entry name" value="N-lys_methylase_SETD6"/>
</dbReference>
<comment type="caution">
    <text evidence="9">The sequence shown here is derived from an EMBL/GenBank/DDBJ whole genome shotgun (WGS) entry which is preliminary data.</text>
</comment>
<dbReference type="SUPFAM" id="SSF82199">
    <property type="entry name" value="SET domain"/>
    <property type="match status" value="1"/>
</dbReference>
<feature type="compositionally biased region" description="Basic residues" evidence="7">
    <location>
        <begin position="456"/>
        <end position="477"/>
    </location>
</feature>
<dbReference type="FunFam" id="3.90.1410.10:FF:000007">
    <property type="entry name" value="Ribosomal lysine N-methyltransferase 4"/>
    <property type="match status" value="1"/>
</dbReference>
<dbReference type="EC" id="2.1.1.-" evidence="6"/>
<feature type="compositionally biased region" description="Acidic residues" evidence="7">
    <location>
        <begin position="191"/>
        <end position="207"/>
    </location>
</feature>
<evidence type="ECO:0000313" key="9">
    <source>
        <dbReference type="EMBL" id="KAG0259965.1"/>
    </source>
</evidence>
<comment type="similarity">
    <text evidence="6">Belongs to the class V-like SAM-binding methyltransferase superfamily. Histone-lysine methyltransferase family. SETD6 subfamily.</text>
</comment>
<gene>
    <name evidence="9" type="ORF">BG011_002241</name>
</gene>
<dbReference type="Proteomes" id="UP000726737">
    <property type="component" value="Unassembled WGS sequence"/>
</dbReference>
<dbReference type="InterPro" id="IPR044430">
    <property type="entry name" value="SETD6_SET"/>
</dbReference>
<dbReference type="PANTHER" id="PTHR13271:SF34">
    <property type="entry name" value="N-LYSINE METHYLTRANSFERASE SETD6"/>
    <property type="match status" value="1"/>
</dbReference>
<evidence type="ECO:0000256" key="3">
    <source>
        <dbReference type="ARBA" id="ARBA00022679"/>
    </source>
</evidence>
<dbReference type="Gene3D" id="3.90.1410.10">
    <property type="entry name" value="set domain protein methyltransferase, domain 1"/>
    <property type="match status" value="1"/>
</dbReference>
<dbReference type="PANTHER" id="PTHR13271">
    <property type="entry name" value="UNCHARACTERIZED PUTATIVE METHYLTRANSFERASE"/>
    <property type="match status" value="1"/>
</dbReference>
<keyword evidence="5 6" id="KW-0539">Nucleus</keyword>
<keyword evidence="10" id="KW-1185">Reference proteome</keyword>
<evidence type="ECO:0000256" key="1">
    <source>
        <dbReference type="ARBA" id="ARBA00004123"/>
    </source>
</evidence>
<sequence>MAAFDKVNSDFLAWLEANGATVSKSIELQDYSAEGAGRGVVAVADINKDEELFSIPRPLLLSPETSALAQKIDLTTLEGWNPLMMCMIYEYCRGSESHWKPYFDILPEEFSTPMFWSNEELEELAGTGIIDKIGREEAEAVFKEMLWPLISANLEVFSAQGKDEAAFMKIFHRMGSLIMAYAFHDTLPGKDEDEDMDDDEDEEEEEEKVNVSMVPMADMLNHRTGHNNARLFHEKDCLRMVAIKPIKNGQQIYNTYGDLCNAGKALDSRTVASDLNRTVQRQHLLRKYGFVDVPNPHNIAEISGESVLAKFTTADEEGEDEKVEWLLEHEGLEDFFILETDGDIPEDLVGCAKILMMPIQEFKKTVLEAKKLPNTKLTVEVQKLLRELLEARLAEYTTTAKEDKALLKQTQDTLSVNKRNAVLVRSEEREIIQSVLDQVKKWRPPVPAPSATSSTGKRKGNTKGQHPNKGKKPYQKK</sequence>
<dbReference type="CDD" id="cd19178">
    <property type="entry name" value="SET_SETD6"/>
    <property type="match status" value="1"/>
</dbReference>
<dbReference type="GO" id="GO:0005634">
    <property type="term" value="C:nucleus"/>
    <property type="evidence" value="ECO:0007669"/>
    <property type="project" value="UniProtKB-SubCell"/>
</dbReference>
<evidence type="ECO:0000256" key="6">
    <source>
        <dbReference type="PIRNR" id="PIRNR011771"/>
    </source>
</evidence>
<dbReference type="SUPFAM" id="SSF81822">
    <property type="entry name" value="RuBisCo LSMT C-terminal, substrate-binding domain"/>
    <property type="match status" value="1"/>
</dbReference>
<dbReference type="EMBL" id="JAAAJA010000169">
    <property type="protein sequence ID" value="KAG0259965.1"/>
    <property type="molecule type" value="Genomic_DNA"/>
</dbReference>
<evidence type="ECO:0000259" key="8">
    <source>
        <dbReference type="PROSITE" id="PS50280"/>
    </source>
</evidence>
<evidence type="ECO:0000256" key="2">
    <source>
        <dbReference type="ARBA" id="ARBA00022603"/>
    </source>
</evidence>
<dbReference type="InterPro" id="IPR050600">
    <property type="entry name" value="SETD3_SETD6_MTase"/>
</dbReference>
<name>A0A9P6Q6E6_9FUNG</name>
<dbReference type="PROSITE" id="PS50280">
    <property type="entry name" value="SET"/>
    <property type="match status" value="1"/>
</dbReference>
<dbReference type="GO" id="GO:0016279">
    <property type="term" value="F:protein-lysine N-methyltransferase activity"/>
    <property type="evidence" value="ECO:0007669"/>
    <property type="project" value="UniProtKB-UniRule"/>
</dbReference>
<feature type="domain" description="SET" evidence="8">
    <location>
        <begin position="24"/>
        <end position="257"/>
    </location>
</feature>
<protein>
    <recommendedName>
        <fullName evidence="6">Ribosomal lysine N-methyltransferase 4</fullName>
        <ecNumber evidence="6">2.1.1.-</ecNumber>
    </recommendedName>
</protein>
<dbReference type="GO" id="GO:0032259">
    <property type="term" value="P:methylation"/>
    <property type="evidence" value="ECO:0007669"/>
    <property type="project" value="UniProtKB-KW"/>
</dbReference>
<proteinExistence type="inferred from homology"/>
<dbReference type="AlphaFoldDB" id="A0A9P6Q6E6"/>
<keyword evidence="2 6" id="KW-0489">Methyltransferase</keyword>
<keyword evidence="4 6" id="KW-0949">S-adenosyl-L-methionine</keyword>
<comment type="function">
    <text evidence="6">S-adenosyl-L-methionine-dependent protein-lysine N-methyltransferase that monomethylates 60S ribosomal protein L42.</text>
</comment>
<evidence type="ECO:0000313" key="10">
    <source>
        <dbReference type="Proteomes" id="UP000726737"/>
    </source>
</evidence>
<evidence type="ECO:0000256" key="4">
    <source>
        <dbReference type="ARBA" id="ARBA00022691"/>
    </source>
</evidence>
<comment type="subcellular location">
    <subcellularLocation>
        <location evidence="1 6">Nucleus</location>
    </subcellularLocation>
</comment>
<evidence type="ECO:0000256" key="7">
    <source>
        <dbReference type="SAM" id="MobiDB-lite"/>
    </source>
</evidence>
<accession>A0A9P6Q6E6</accession>
<dbReference type="InterPro" id="IPR046341">
    <property type="entry name" value="SET_dom_sf"/>
</dbReference>
<dbReference type="Pfam" id="PF09273">
    <property type="entry name" value="Rubis-subs-bind"/>
    <property type="match status" value="1"/>
</dbReference>
<dbReference type="InterPro" id="IPR001214">
    <property type="entry name" value="SET_dom"/>
</dbReference>
<organism evidence="9 10">
    <name type="scientific">Mortierella polycephala</name>
    <dbReference type="NCBI Taxonomy" id="41804"/>
    <lineage>
        <taxon>Eukaryota</taxon>
        <taxon>Fungi</taxon>
        <taxon>Fungi incertae sedis</taxon>
        <taxon>Mucoromycota</taxon>
        <taxon>Mortierellomycotina</taxon>
        <taxon>Mortierellomycetes</taxon>
        <taxon>Mortierellales</taxon>
        <taxon>Mortierellaceae</taxon>
        <taxon>Mortierella</taxon>
    </lineage>
</organism>
<dbReference type="PIRSF" id="PIRSF011771">
    <property type="entry name" value="RMS1_SET"/>
    <property type="match status" value="1"/>
</dbReference>
<keyword evidence="3 6" id="KW-0808">Transferase</keyword>
<reference evidence="9" key="1">
    <citation type="journal article" date="2020" name="Fungal Divers.">
        <title>Resolving the Mortierellaceae phylogeny through synthesis of multi-gene phylogenetics and phylogenomics.</title>
        <authorList>
            <person name="Vandepol N."/>
            <person name="Liber J."/>
            <person name="Desiro A."/>
            <person name="Na H."/>
            <person name="Kennedy M."/>
            <person name="Barry K."/>
            <person name="Grigoriev I.V."/>
            <person name="Miller A.N."/>
            <person name="O'Donnell K."/>
            <person name="Stajich J.E."/>
            <person name="Bonito G."/>
        </authorList>
    </citation>
    <scope>NUCLEOTIDE SEQUENCE</scope>
    <source>
        <strain evidence="9">KOD948</strain>
    </source>
</reference>
<dbReference type="OrthoDB" id="341421at2759"/>
<dbReference type="Pfam" id="PF00856">
    <property type="entry name" value="SET"/>
    <property type="match status" value="1"/>
</dbReference>
<dbReference type="InterPro" id="IPR036464">
    <property type="entry name" value="Rubisco_LSMT_subst-bd_sf"/>
</dbReference>
<evidence type="ECO:0000256" key="5">
    <source>
        <dbReference type="ARBA" id="ARBA00023242"/>
    </source>
</evidence>